<evidence type="ECO:0000256" key="2">
    <source>
        <dbReference type="ARBA" id="ARBA00022630"/>
    </source>
</evidence>
<proteinExistence type="predicted"/>
<feature type="domain" description="FAD-binding" evidence="5">
    <location>
        <begin position="11"/>
        <end position="364"/>
    </location>
</feature>
<protein>
    <submittedName>
        <fullName evidence="6">FAD-dependent oxidoreductase</fullName>
    </submittedName>
</protein>
<keyword evidence="4" id="KW-0472">Membrane</keyword>
<dbReference type="Gene3D" id="3.40.30.120">
    <property type="match status" value="1"/>
</dbReference>
<keyword evidence="7" id="KW-1185">Reference proteome</keyword>
<dbReference type="EMBL" id="JAMQAW010000002">
    <property type="protein sequence ID" value="MCM2387229.1"/>
    <property type="molecule type" value="Genomic_DNA"/>
</dbReference>
<name>A0ABT0UF48_9ACTN</name>
<organism evidence="6 7">
    <name type="scientific">Streptomyces albipurpureus</name>
    <dbReference type="NCBI Taxonomy" id="2897419"/>
    <lineage>
        <taxon>Bacteria</taxon>
        <taxon>Bacillati</taxon>
        <taxon>Actinomycetota</taxon>
        <taxon>Actinomycetes</taxon>
        <taxon>Kitasatosporales</taxon>
        <taxon>Streptomycetaceae</taxon>
        <taxon>Streptomyces</taxon>
    </lineage>
</organism>
<feature type="transmembrane region" description="Helical" evidence="4">
    <location>
        <begin position="12"/>
        <end position="33"/>
    </location>
</feature>
<gene>
    <name evidence="6" type="ORF">NBG84_02685</name>
</gene>
<keyword evidence="4" id="KW-0812">Transmembrane</keyword>
<evidence type="ECO:0000256" key="1">
    <source>
        <dbReference type="ARBA" id="ARBA00001974"/>
    </source>
</evidence>
<evidence type="ECO:0000256" key="4">
    <source>
        <dbReference type="SAM" id="Phobius"/>
    </source>
</evidence>
<sequence length="541" mass="57656">MTDQRHDGRKPVVIVGGGLTGLSAAVFLAHHGVHATLLERHPDTSSHPKARAINPRTMEVYRAVGMEERVRAGRSPISGNTDLVHVESLAGEERVRMPTASPEDIGRIGPAQWTMIDQNQLEPILRARAVEAGADVRFHTRVDAVTQDADGVLLRTTDLATGESGELRAAYVIAADGSRSPVREMLSIGAQGPGTITNLVSFFFEADLEQALRGRKIVAAYVNNPSVRGTIIPIDNDRRWVINVSFRPDQGESADDFTEERCAELVRAAVGVPDLKLRIESVDMPAWDISARVAQTFASGRVLIAGDAAHVMPPTGAFGASTGIQDVYNLAWKLALVLEGHAGAGLLETYDAERRPVAQETVKQAMLRFAVREGKQFGDVADELLDETTMTFGYCYPAGAFIAGEGAPDRLIEDPGNPSGRPGSRAPHLVLDGPTGALSTVDLFGKGFVLLADPAGARWAGTEVDKAARDLGVALSLRTIGPASGTGPGDRAGLTDREGLFHRRYGLPPGGAALVRPDGFVCWRGTGGEIAGALRRILARE</sequence>
<keyword evidence="4" id="KW-1133">Transmembrane helix</keyword>
<dbReference type="InterPro" id="IPR036188">
    <property type="entry name" value="FAD/NAD-bd_sf"/>
</dbReference>
<dbReference type="RefSeq" id="WP_250917581.1">
    <property type="nucleotide sequence ID" value="NZ_JAMQAW010000002.1"/>
</dbReference>
<keyword evidence="3" id="KW-0274">FAD</keyword>
<dbReference type="InterPro" id="IPR050641">
    <property type="entry name" value="RIFMO-like"/>
</dbReference>
<dbReference type="Pfam" id="PF21274">
    <property type="entry name" value="Rng_hyd_C"/>
    <property type="match status" value="1"/>
</dbReference>
<dbReference type="Pfam" id="PF01494">
    <property type="entry name" value="FAD_binding_3"/>
    <property type="match status" value="1"/>
</dbReference>
<dbReference type="PRINTS" id="PR00420">
    <property type="entry name" value="RNGMNOXGNASE"/>
</dbReference>
<evidence type="ECO:0000313" key="6">
    <source>
        <dbReference type="EMBL" id="MCM2387229.1"/>
    </source>
</evidence>
<dbReference type="PANTHER" id="PTHR43004">
    <property type="entry name" value="TRK SYSTEM POTASSIUM UPTAKE PROTEIN"/>
    <property type="match status" value="1"/>
</dbReference>
<dbReference type="PANTHER" id="PTHR43004:SF19">
    <property type="entry name" value="BINDING MONOOXYGENASE, PUTATIVE (JCVI)-RELATED"/>
    <property type="match status" value="1"/>
</dbReference>
<comment type="caution">
    <text evidence="6">The sequence shown here is derived from an EMBL/GenBank/DDBJ whole genome shotgun (WGS) entry which is preliminary data.</text>
</comment>
<comment type="cofactor">
    <cofactor evidence="1">
        <name>FAD</name>
        <dbReference type="ChEBI" id="CHEBI:57692"/>
    </cofactor>
</comment>
<evidence type="ECO:0000259" key="5">
    <source>
        <dbReference type="Pfam" id="PF01494"/>
    </source>
</evidence>
<reference evidence="6" key="1">
    <citation type="submission" date="2022-06" db="EMBL/GenBank/DDBJ databases">
        <title>Genome public.</title>
        <authorList>
            <person name="Sun Q."/>
        </authorList>
    </citation>
    <scope>NUCLEOTIDE SEQUENCE</scope>
    <source>
        <strain evidence="6">CWNU-1</strain>
    </source>
</reference>
<dbReference type="Gene3D" id="3.30.9.10">
    <property type="entry name" value="D-Amino Acid Oxidase, subunit A, domain 2"/>
    <property type="match status" value="1"/>
</dbReference>
<keyword evidence="2" id="KW-0285">Flavoprotein</keyword>
<accession>A0ABT0UF48</accession>
<evidence type="ECO:0000256" key="3">
    <source>
        <dbReference type="ARBA" id="ARBA00022827"/>
    </source>
</evidence>
<evidence type="ECO:0000313" key="7">
    <source>
        <dbReference type="Proteomes" id="UP001431429"/>
    </source>
</evidence>
<dbReference type="Proteomes" id="UP001431429">
    <property type="component" value="Unassembled WGS sequence"/>
</dbReference>
<dbReference type="SUPFAM" id="SSF51905">
    <property type="entry name" value="FAD/NAD(P)-binding domain"/>
    <property type="match status" value="1"/>
</dbReference>
<dbReference type="InterPro" id="IPR002938">
    <property type="entry name" value="FAD-bd"/>
</dbReference>
<dbReference type="Gene3D" id="3.50.50.60">
    <property type="entry name" value="FAD/NAD(P)-binding domain"/>
    <property type="match status" value="1"/>
</dbReference>